<keyword evidence="1" id="KW-0472">Membrane</keyword>
<sequence>MKRLHDYTDRFDKYDALIIAIGALLGFLTWVYLPEIMGQSGQWSWLMSRIPDQIREISPAEFNVVGFLASLLVSGFVTGGLYSGDSRGAMIRGYVAGVASLLVPALLGVLFIAIVFLVPLALEGAVGTVVILVISGILGGGLTTIIVLVLSVLAGIAAGFGHFVREGILSL</sequence>
<reference evidence="2 3" key="1">
    <citation type="journal article" date="2019" name="Int. J. Syst. Evol. Microbiol.">
        <title>The Global Catalogue of Microorganisms (GCM) 10K type strain sequencing project: providing services to taxonomists for standard genome sequencing and annotation.</title>
        <authorList>
            <consortium name="The Broad Institute Genomics Platform"/>
            <consortium name="The Broad Institute Genome Sequencing Center for Infectious Disease"/>
            <person name="Wu L."/>
            <person name="Ma J."/>
        </authorList>
    </citation>
    <scope>NUCLEOTIDE SEQUENCE [LARGE SCALE GENOMIC DNA]</scope>
    <source>
        <strain evidence="2 3">DT55</strain>
    </source>
</reference>
<dbReference type="AlphaFoldDB" id="A0ABD5WW96"/>
<proteinExistence type="predicted"/>
<name>A0ABD5WW96_9EURY</name>
<evidence type="ECO:0000256" key="1">
    <source>
        <dbReference type="SAM" id="Phobius"/>
    </source>
</evidence>
<feature type="transmembrane region" description="Helical" evidence="1">
    <location>
        <begin position="12"/>
        <end position="33"/>
    </location>
</feature>
<feature type="transmembrane region" description="Helical" evidence="1">
    <location>
        <begin position="94"/>
        <end position="122"/>
    </location>
</feature>
<keyword evidence="1" id="KW-1133">Transmembrane helix</keyword>
<evidence type="ECO:0000313" key="2">
    <source>
        <dbReference type="EMBL" id="MFC7097720.1"/>
    </source>
</evidence>
<dbReference type="RefSeq" id="WP_276237786.1">
    <property type="nucleotide sequence ID" value="NZ_CP119989.1"/>
</dbReference>
<gene>
    <name evidence="2" type="ORF">ACFQKD_10425</name>
</gene>
<dbReference type="EMBL" id="JBHTAG010000003">
    <property type="protein sequence ID" value="MFC7097720.1"/>
    <property type="molecule type" value="Genomic_DNA"/>
</dbReference>
<organism evidence="2 3">
    <name type="scientific">Halobaculum marinum</name>
    <dbReference type="NCBI Taxonomy" id="3031996"/>
    <lineage>
        <taxon>Archaea</taxon>
        <taxon>Methanobacteriati</taxon>
        <taxon>Methanobacteriota</taxon>
        <taxon>Stenosarchaea group</taxon>
        <taxon>Halobacteria</taxon>
        <taxon>Halobacteriales</taxon>
        <taxon>Haloferacaceae</taxon>
        <taxon>Halobaculum</taxon>
    </lineage>
</organism>
<accession>A0ABD5WW96</accession>
<comment type="caution">
    <text evidence="2">The sequence shown here is derived from an EMBL/GenBank/DDBJ whole genome shotgun (WGS) entry which is preliminary data.</text>
</comment>
<feature type="transmembrane region" description="Helical" evidence="1">
    <location>
        <begin position="128"/>
        <end position="161"/>
    </location>
</feature>
<protein>
    <recommendedName>
        <fullName evidence="4">Tripartite tricarboxylate transporter TctB family protein</fullName>
    </recommendedName>
</protein>
<feature type="transmembrane region" description="Helical" evidence="1">
    <location>
        <begin position="62"/>
        <end position="82"/>
    </location>
</feature>
<keyword evidence="3" id="KW-1185">Reference proteome</keyword>
<evidence type="ECO:0008006" key="4">
    <source>
        <dbReference type="Google" id="ProtNLM"/>
    </source>
</evidence>
<evidence type="ECO:0000313" key="3">
    <source>
        <dbReference type="Proteomes" id="UP001596388"/>
    </source>
</evidence>
<keyword evidence="1" id="KW-0812">Transmembrane</keyword>
<dbReference type="Proteomes" id="UP001596388">
    <property type="component" value="Unassembled WGS sequence"/>
</dbReference>
<dbReference type="GeneID" id="79271370"/>